<dbReference type="SUPFAM" id="SSF51735">
    <property type="entry name" value="NAD(P)-binding Rossmann-fold domains"/>
    <property type="match status" value="1"/>
</dbReference>
<sequence length="322" mass="33738">MSTMKALRLTRQDASSPPVLSLETLPKPKLTPGHLLVKVLASAIHPSDIINSKGLFPYTTFPRVPGRDYAGTVVEGPEEWLGKEVYGTSGNTQAFTEDGAQAEFILVPESAVAPKPKGISFAQAACIGVPFTTAALTIQRANASAGDVVLVLGANGAVGSAAVQVAKSKGLNVLSATRADGDDVNTAKDPDLSAVDTLTASKGGVDVVVDTVGQPALTKAAISKLGRGGRLAFIAAPRTGAADLAFDMTDFYRKEKTLVGCNTLLYSVKEFAELMKEMTASFEKGDLRPAAEGEWSQVKLENGVEAYEKAKQRGAKVVIVMK</sequence>
<evidence type="ECO:0000313" key="3">
    <source>
        <dbReference type="Proteomes" id="UP000785200"/>
    </source>
</evidence>
<dbReference type="InterPro" id="IPR020843">
    <property type="entry name" value="ER"/>
</dbReference>
<dbReference type="EMBL" id="VNKQ01000006">
    <property type="protein sequence ID" value="KAG0650197.1"/>
    <property type="molecule type" value="Genomic_DNA"/>
</dbReference>
<dbReference type="SUPFAM" id="SSF50129">
    <property type="entry name" value="GroES-like"/>
    <property type="match status" value="1"/>
</dbReference>
<comment type="caution">
    <text evidence="2">The sequence shown here is derived from an EMBL/GenBank/DDBJ whole genome shotgun (WGS) entry which is preliminary data.</text>
</comment>
<organism evidence="2 3">
    <name type="scientific">Hyphodiscus hymeniophilus</name>
    <dbReference type="NCBI Taxonomy" id="353542"/>
    <lineage>
        <taxon>Eukaryota</taxon>
        <taxon>Fungi</taxon>
        <taxon>Dikarya</taxon>
        <taxon>Ascomycota</taxon>
        <taxon>Pezizomycotina</taxon>
        <taxon>Leotiomycetes</taxon>
        <taxon>Helotiales</taxon>
        <taxon>Hyphodiscaceae</taxon>
        <taxon>Hyphodiscus</taxon>
    </lineage>
</organism>
<dbReference type="PANTHER" id="PTHR43482:SF1">
    <property type="entry name" value="PROTEIN AST1-RELATED"/>
    <property type="match status" value="1"/>
</dbReference>
<dbReference type="Pfam" id="PF08240">
    <property type="entry name" value="ADH_N"/>
    <property type="match status" value="1"/>
</dbReference>
<reference evidence="2" key="1">
    <citation type="submission" date="2019-07" db="EMBL/GenBank/DDBJ databases">
        <title>Hyphodiscus hymeniophilus genome sequencing and assembly.</title>
        <authorList>
            <person name="Kramer G."/>
            <person name="Nodwell J."/>
        </authorList>
    </citation>
    <scope>NUCLEOTIDE SEQUENCE</scope>
    <source>
        <strain evidence="2">ATCC 34498</strain>
    </source>
</reference>
<dbReference type="InterPro" id="IPR013149">
    <property type="entry name" value="ADH-like_C"/>
</dbReference>
<evidence type="ECO:0000313" key="2">
    <source>
        <dbReference type="EMBL" id="KAG0650197.1"/>
    </source>
</evidence>
<dbReference type="InterPro" id="IPR011032">
    <property type="entry name" value="GroES-like_sf"/>
</dbReference>
<evidence type="ECO:0000259" key="1">
    <source>
        <dbReference type="SMART" id="SM00829"/>
    </source>
</evidence>
<proteinExistence type="predicted"/>
<dbReference type="InterPro" id="IPR013154">
    <property type="entry name" value="ADH-like_N"/>
</dbReference>
<keyword evidence="3" id="KW-1185">Reference proteome</keyword>
<accession>A0A9P6VMC0</accession>
<dbReference type="GO" id="GO:0016491">
    <property type="term" value="F:oxidoreductase activity"/>
    <property type="evidence" value="ECO:0007669"/>
    <property type="project" value="InterPro"/>
</dbReference>
<dbReference type="OrthoDB" id="3509362at2759"/>
<dbReference type="PANTHER" id="PTHR43482">
    <property type="entry name" value="PROTEIN AST1-RELATED"/>
    <property type="match status" value="1"/>
</dbReference>
<dbReference type="InterPro" id="IPR052585">
    <property type="entry name" value="Lipid_raft_assoc_Zn_ADH"/>
</dbReference>
<dbReference type="InterPro" id="IPR036291">
    <property type="entry name" value="NAD(P)-bd_dom_sf"/>
</dbReference>
<feature type="domain" description="Enoyl reductase (ER)" evidence="1">
    <location>
        <begin position="15"/>
        <end position="319"/>
    </location>
</feature>
<gene>
    <name evidence="2" type="ORF">D0Z07_3464</name>
</gene>
<dbReference type="Gene3D" id="3.90.180.10">
    <property type="entry name" value="Medium-chain alcohol dehydrogenases, catalytic domain"/>
    <property type="match status" value="1"/>
</dbReference>
<dbReference type="AlphaFoldDB" id="A0A9P6VMC0"/>
<dbReference type="SMART" id="SM00829">
    <property type="entry name" value="PKS_ER"/>
    <property type="match status" value="1"/>
</dbReference>
<protein>
    <submittedName>
        <fullName evidence="2">Zinc-type alcohol dehydrogenase</fullName>
    </submittedName>
</protein>
<dbReference type="Gene3D" id="3.40.50.720">
    <property type="entry name" value="NAD(P)-binding Rossmann-like Domain"/>
    <property type="match status" value="1"/>
</dbReference>
<dbReference type="Proteomes" id="UP000785200">
    <property type="component" value="Unassembled WGS sequence"/>
</dbReference>
<dbReference type="Pfam" id="PF00107">
    <property type="entry name" value="ADH_zinc_N"/>
    <property type="match status" value="1"/>
</dbReference>
<name>A0A9P6VMC0_9HELO</name>